<evidence type="ECO:0000256" key="3">
    <source>
        <dbReference type="ARBA" id="ARBA00023015"/>
    </source>
</evidence>
<dbReference type="CDD" id="cd12148">
    <property type="entry name" value="fungal_TF_MHR"/>
    <property type="match status" value="1"/>
</dbReference>
<reference evidence="8 9" key="1">
    <citation type="submission" date="2017-06" db="EMBL/GenBank/DDBJ databases">
        <title>Global population genomics of the pathogenic fungus Cryptococcus neoformans var. grubii.</title>
        <authorList>
            <person name="Cuomo C."/>
            <person name="Litvintseva A."/>
            <person name="Chen Y."/>
            <person name="Young S."/>
            <person name="Zeng Q."/>
            <person name="Chapman S."/>
            <person name="Gujja S."/>
            <person name="Saif S."/>
            <person name="Birren B."/>
        </authorList>
    </citation>
    <scope>NUCLEOTIDE SEQUENCE [LARGE SCALE GENOMIC DNA]</scope>
    <source>
        <strain evidence="8 9">Tu259-1</strain>
    </source>
</reference>
<feature type="region of interest" description="Disordered" evidence="6">
    <location>
        <begin position="81"/>
        <end position="120"/>
    </location>
</feature>
<evidence type="ECO:0000256" key="6">
    <source>
        <dbReference type="SAM" id="MobiDB-lite"/>
    </source>
</evidence>
<feature type="domain" description="Zn(2)-C6 fungal-type" evidence="7">
    <location>
        <begin position="33"/>
        <end position="79"/>
    </location>
</feature>
<dbReference type="GO" id="GO:0006351">
    <property type="term" value="P:DNA-templated transcription"/>
    <property type="evidence" value="ECO:0007669"/>
    <property type="project" value="InterPro"/>
</dbReference>
<organism evidence="8 9">
    <name type="scientific">Cryptococcus neoformans Tu259-1</name>
    <dbReference type="NCBI Taxonomy" id="1230072"/>
    <lineage>
        <taxon>Eukaryota</taxon>
        <taxon>Fungi</taxon>
        <taxon>Dikarya</taxon>
        <taxon>Basidiomycota</taxon>
        <taxon>Agaricomycotina</taxon>
        <taxon>Tremellomycetes</taxon>
        <taxon>Tremellales</taxon>
        <taxon>Cryptococcaceae</taxon>
        <taxon>Cryptococcus</taxon>
        <taxon>Cryptococcus neoformans species complex</taxon>
    </lineage>
</organism>
<dbReference type="Proteomes" id="UP000199727">
    <property type="component" value="Unassembled WGS sequence"/>
</dbReference>
<dbReference type="CDD" id="cd00067">
    <property type="entry name" value="GAL4"/>
    <property type="match status" value="1"/>
</dbReference>
<keyword evidence="3" id="KW-0805">Transcription regulation</keyword>
<dbReference type="PANTHER" id="PTHR47338">
    <property type="entry name" value="ZN(II)2CYS6 TRANSCRIPTION FACTOR (EUROFUNG)-RELATED"/>
    <property type="match status" value="1"/>
</dbReference>
<feature type="region of interest" description="Disordered" evidence="6">
    <location>
        <begin position="135"/>
        <end position="170"/>
    </location>
</feature>
<feature type="compositionally biased region" description="Low complexity" evidence="6">
    <location>
        <begin position="91"/>
        <end position="102"/>
    </location>
</feature>
<dbReference type="Pfam" id="PF04082">
    <property type="entry name" value="Fungal_trans"/>
    <property type="match status" value="1"/>
</dbReference>
<dbReference type="PANTHER" id="PTHR47338:SF29">
    <property type="entry name" value="ZN(2)-C6 FUNGAL-TYPE DOMAIN-CONTAINING PROTEIN"/>
    <property type="match status" value="1"/>
</dbReference>
<dbReference type="GO" id="GO:0008270">
    <property type="term" value="F:zinc ion binding"/>
    <property type="evidence" value="ECO:0007669"/>
    <property type="project" value="InterPro"/>
</dbReference>
<keyword evidence="2" id="KW-0479">Metal-binding</keyword>
<proteinExistence type="predicted"/>
<feature type="compositionally biased region" description="Acidic residues" evidence="6">
    <location>
        <begin position="110"/>
        <end position="119"/>
    </location>
</feature>
<evidence type="ECO:0000259" key="7">
    <source>
        <dbReference type="PROSITE" id="PS50048"/>
    </source>
</evidence>
<dbReference type="InterPro" id="IPR007219">
    <property type="entry name" value="XnlR_reg_dom"/>
</dbReference>
<dbReference type="InterPro" id="IPR001138">
    <property type="entry name" value="Zn2Cys6_DnaBD"/>
</dbReference>
<keyword evidence="5" id="KW-0539">Nucleus</keyword>
<evidence type="ECO:0000256" key="1">
    <source>
        <dbReference type="ARBA" id="ARBA00004123"/>
    </source>
</evidence>
<dbReference type="AlphaFoldDB" id="A0A854Q8P1"/>
<protein>
    <recommendedName>
        <fullName evidence="7">Zn(2)-C6 fungal-type domain-containing protein</fullName>
    </recommendedName>
</protein>
<dbReference type="GO" id="GO:0000981">
    <property type="term" value="F:DNA-binding transcription factor activity, RNA polymerase II-specific"/>
    <property type="evidence" value="ECO:0007669"/>
    <property type="project" value="InterPro"/>
</dbReference>
<evidence type="ECO:0000256" key="5">
    <source>
        <dbReference type="ARBA" id="ARBA00023242"/>
    </source>
</evidence>
<evidence type="ECO:0000313" key="9">
    <source>
        <dbReference type="Proteomes" id="UP000199727"/>
    </source>
</evidence>
<name>A0A854Q8P1_CRYNE</name>
<dbReference type="PROSITE" id="PS50048">
    <property type="entry name" value="ZN2_CY6_FUNGAL_2"/>
    <property type="match status" value="1"/>
</dbReference>
<evidence type="ECO:0000256" key="2">
    <source>
        <dbReference type="ARBA" id="ARBA00022723"/>
    </source>
</evidence>
<accession>A0A854Q8P1</accession>
<dbReference type="EMBL" id="AMKT01000098">
    <property type="protein sequence ID" value="OXG11370.1"/>
    <property type="molecule type" value="Genomic_DNA"/>
</dbReference>
<comment type="caution">
    <text evidence="8">The sequence shown here is derived from an EMBL/GenBank/DDBJ whole genome shotgun (WGS) entry which is preliminary data.</text>
</comment>
<evidence type="ECO:0000313" key="8">
    <source>
        <dbReference type="EMBL" id="OXG11370.1"/>
    </source>
</evidence>
<comment type="subcellular location">
    <subcellularLocation>
        <location evidence="1">Nucleus</location>
    </subcellularLocation>
</comment>
<dbReference type="InterPro" id="IPR050815">
    <property type="entry name" value="TF_fung"/>
</dbReference>
<dbReference type="InterPro" id="IPR036864">
    <property type="entry name" value="Zn2-C6_fun-type_DNA-bd_sf"/>
</dbReference>
<dbReference type="Pfam" id="PF00172">
    <property type="entry name" value="Zn_clus"/>
    <property type="match status" value="1"/>
</dbReference>
<dbReference type="GO" id="GO:0003677">
    <property type="term" value="F:DNA binding"/>
    <property type="evidence" value="ECO:0007669"/>
    <property type="project" value="InterPro"/>
</dbReference>
<evidence type="ECO:0000256" key="4">
    <source>
        <dbReference type="ARBA" id="ARBA00023163"/>
    </source>
</evidence>
<feature type="region of interest" description="Disordered" evidence="6">
    <location>
        <begin position="1"/>
        <end position="30"/>
    </location>
</feature>
<dbReference type="OrthoDB" id="5600212at2759"/>
<keyword evidence="4" id="KW-0804">Transcription</keyword>
<dbReference type="Gene3D" id="4.10.240.10">
    <property type="entry name" value="Zn(2)-C6 fungal-type DNA-binding domain"/>
    <property type="match status" value="1"/>
</dbReference>
<dbReference type="SUPFAM" id="SSF57701">
    <property type="entry name" value="Zn2/Cys6 DNA-binding domain"/>
    <property type="match status" value="1"/>
</dbReference>
<sequence>MFSSSEDATGPSRPQKQPRKINRSQPQLKRNAACLPCRRRRIKCDAAKPHCSSCVRSYHFLARTYPDAERDTRGVQCTYAEDAPDAVHNEQQSQGLRSRLSQPTKRKLSEEDEEDGDPEEMIRKLKGEVAELQKALEKSHSTMPSITGPGRQTPLSNSSDSAARGQPGHFENGSYPWTGTSQATVVDTFPPQNPHKNKHFNPMNGLPSAFENFVPHRSAEKYNMGDPGFLPRQQPSTQLKYDVKPDDSRLDNFRTSIEVPPIDAEAGKMGNNILDILWPGWPPTLPSPSMLEHLVETFFTMTPSVPRVLHRQSFLARLALPPSHPEFPQRALLHAICAAAARYSAAVSVRSVADGTIKVNNDARHARGKGLDQDIASETCFSERNAMYAIEFMKYNHINARGLFDILQAMIILGHWCQANSRWMEGWVMIGAETRLAICLGLLQNQSQYDGGIPSIKQSVLDRPKDDTDREERRATMYYALCYDVTTSASSGWVGTMPTEELTANLPAARVDFDKGDKIPENPQNFHSPDIFYNHPVADSFVMMIKGKILLGRACRFVRNCKVMEPEDRLLAKDTPEFRQIDGDIAMFSMSFPKSLRDPVQYMSGHAKGIDADLVSAHLVPHVAAIQLHEPFADLNDPSCSSAIRLLTEARACLNIVYLLIGSSADISYVVAPITSLYVQTI</sequence>
<dbReference type="GO" id="GO:0005634">
    <property type="term" value="C:nucleus"/>
    <property type="evidence" value="ECO:0007669"/>
    <property type="project" value="UniProtKB-SubCell"/>
</dbReference>
<feature type="compositionally biased region" description="Polar residues" evidence="6">
    <location>
        <begin position="1"/>
        <end position="15"/>
    </location>
</feature>
<dbReference type="SMART" id="SM00066">
    <property type="entry name" value="GAL4"/>
    <property type="match status" value="1"/>
</dbReference>
<gene>
    <name evidence="8" type="ORF">C361_06474</name>
</gene>